<reference evidence="1 2" key="1">
    <citation type="submission" date="2023-02" db="EMBL/GenBank/DDBJ databases">
        <title>LHISI_Scaffold_Assembly.</title>
        <authorList>
            <person name="Stuart O.P."/>
            <person name="Cleave R."/>
            <person name="Magrath M.J.L."/>
            <person name="Mikheyev A.S."/>
        </authorList>
    </citation>
    <scope>NUCLEOTIDE SEQUENCE [LARGE SCALE GENOMIC DNA]</scope>
    <source>
        <strain evidence="1">Daus_M_001</strain>
        <tissue evidence="1">Leg muscle</tissue>
    </source>
</reference>
<name>A0ABQ9IP37_9NEOP</name>
<proteinExistence type="predicted"/>
<protein>
    <submittedName>
        <fullName evidence="1">Uncharacterized protein</fullName>
    </submittedName>
</protein>
<evidence type="ECO:0000313" key="1">
    <source>
        <dbReference type="EMBL" id="KAJ8897925.1"/>
    </source>
</evidence>
<keyword evidence="2" id="KW-1185">Reference proteome</keyword>
<organism evidence="1 2">
    <name type="scientific">Dryococelus australis</name>
    <dbReference type="NCBI Taxonomy" id="614101"/>
    <lineage>
        <taxon>Eukaryota</taxon>
        <taxon>Metazoa</taxon>
        <taxon>Ecdysozoa</taxon>
        <taxon>Arthropoda</taxon>
        <taxon>Hexapoda</taxon>
        <taxon>Insecta</taxon>
        <taxon>Pterygota</taxon>
        <taxon>Neoptera</taxon>
        <taxon>Polyneoptera</taxon>
        <taxon>Phasmatodea</taxon>
        <taxon>Verophasmatodea</taxon>
        <taxon>Anareolatae</taxon>
        <taxon>Phasmatidae</taxon>
        <taxon>Eurycanthinae</taxon>
        <taxon>Dryococelus</taxon>
    </lineage>
</organism>
<sequence length="399" mass="44548">MWHDITFDMRVFSEHSRLPCTLHCATAPSLPHFTLTGAQKAEQFMRGSNHHWSTSMPFERTALVRNRDTLLQRVPDTQANTVISAIAHEEKCSFTISVLEKNCPWMLGTTGVHTTAVLWQQIPPRVAITVLWNTASQENNYRLCNAIHRPIRNQLERDWVALGQSECRSNGEVMAEVKSTRLSANYMEGKHRSLRREQSFTLAYSRARTMAAATTQSATCRQSMVQCGSQLTFAVPTPPQLIGSARQEQPYTSIATAADSATCLSAVNLHVTDVTRMNQAAGLHKQASSAPGQTDPRAEIRGLVAEERRSWVIRDYFVFGTRNIIVHESPVTAGECVITRINAVAEILSTSPDDFDRRFGAALNTEMVRADEGGVKLMWSRAGIQERGKLDIPEKTRRP</sequence>
<dbReference type="Proteomes" id="UP001159363">
    <property type="component" value="Chromosome 1"/>
</dbReference>
<gene>
    <name evidence="1" type="ORF">PR048_003282</name>
</gene>
<dbReference type="EMBL" id="JARBHB010000001">
    <property type="protein sequence ID" value="KAJ8897925.1"/>
    <property type="molecule type" value="Genomic_DNA"/>
</dbReference>
<evidence type="ECO:0000313" key="2">
    <source>
        <dbReference type="Proteomes" id="UP001159363"/>
    </source>
</evidence>
<comment type="caution">
    <text evidence="1">The sequence shown here is derived from an EMBL/GenBank/DDBJ whole genome shotgun (WGS) entry which is preliminary data.</text>
</comment>
<accession>A0ABQ9IP37</accession>